<dbReference type="Pfam" id="PF00459">
    <property type="entry name" value="Inositol_P"/>
    <property type="match status" value="1"/>
</dbReference>
<dbReference type="PRINTS" id="PR00377">
    <property type="entry name" value="IMPHPHTASES"/>
</dbReference>
<dbReference type="EMBL" id="JADMLG010000011">
    <property type="protein sequence ID" value="MBH0779463.1"/>
    <property type="molecule type" value="Genomic_DNA"/>
</dbReference>
<evidence type="ECO:0000256" key="10">
    <source>
        <dbReference type="ARBA" id="ARBA00053547"/>
    </source>
</evidence>
<accession>A0A931IGX8</accession>
<comment type="function">
    <text evidence="10">Catalyzes the dephosphorylation of histidinol-phosphate to histidinol, the direct precursor of histidine.</text>
</comment>
<evidence type="ECO:0000313" key="12">
    <source>
        <dbReference type="EMBL" id="MBH0779463.1"/>
    </source>
</evidence>
<dbReference type="Gene3D" id="3.40.190.80">
    <property type="match status" value="1"/>
</dbReference>
<dbReference type="SUPFAM" id="SSF56655">
    <property type="entry name" value="Carbohydrate phosphatase"/>
    <property type="match status" value="1"/>
</dbReference>
<evidence type="ECO:0000256" key="6">
    <source>
        <dbReference type="ARBA" id="ARBA00022801"/>
    </source>
</evidence>
<evidence type="ECO:0000256" key="5">
    <source>
        <dbReference type="ARBA" id="ARBA00022723"/>
    </source>
</evidence>
<keyword evidence="5 11" id="KW-0479">Metal-binding</keyword>
<comment type="pathway">
    <text evidence="2">Amino-acid biosynthesis; L-histidine biosynthesis; L-histidine from 5-phospho-alpha-D-ribose 1-diphosphate: step 8/9.</text>
</comment>
<evidence type="ECO:0000256" key="7">
    <source>
        <dbReference type="ARBA" id="ARBA00022842"/>
    </source>
</evidence>
<evidence type="ECO:0000256" key="11">
    <source>
        <dbReference type="PIRSR" id="PIRSR600760-2"/>
    </source>
</evidence>
<name>A0A931IGX8_9NOCA</name>
<comment type="catalytic activity">
    <reaction evidence="9">
        <text>L-histidinol phosphate + H2O = L-histidinol + phosphate</text>
        <dbReference type="Rhea" id="RHEA:14465"/>
        <dbReference type="ChEBI" id="CHEBI:15377"/>
        <dbReference type="ChEBI" id="CHEBI:43474"/>
        <dbReference type="ChEBI" id="CHEBI:57699"/>
        <dbReference type="ChEBI" id="CHEBI:57980"/>
        <dbReference type="EC" id="3.1.3.15"/>
    </reaction>
</comment>
<feature type="binding site" evidence="11">
    <location>
        <position position="221"/>
    </location>
    <ligand>
        <name>Mg(2+)</name>
        <dbReference type="ChEBI" id="CHEBI:18420"/>
        <label>1</label>
        <note>catalytic</note>
    </ligand>
</feature>
<keyword evidence="6" id="KW-0378">Hydrolase</keyword>
<feature type="binding site" evidence="11">
    <location>
        <position position="92"/>
    </location>
    <ligand>
        <name>Mg(2+)</name>
        <dbReference type="ChEBI" id="CHEBI:18420"/>
        <label>1</label>
        <note>catalytic</note>
    </ligand>
</feature>
<dbReference type="InterPro" id="IPR000760">
    <property type="entry name" value="Inositol_monophosphatase-like"/>
</dbReference>
<organism evidence="12 13">
    <name type="scientific">Nocardia bovistercoris</name>
    <dbReference type="NCBI Taxonomy" id="2785916"/>
    <lineage>
        <taxon>Bacteria</taxon>
        <taxon>Bacillati</taxon>
        <taxon>Actinomycetota</taxon>
        <taxon>Actinomycetes</taxon>
        <taxon>Mycobacteriales</taxon>
        <taxon>Nocardiaceae</taxon>
        <taxon>Nocardia</taxon>
    </lineage>
</organism>
<dbReference type="Gene3D" id="3.30.540.10">
    <property type="entry name" value="Fructose-1,6-Bisphosphatase, subunit A, domain 1"/>
    <property type="match status" value="1"/>
</dbReference>
<evidence type="ECO:0000256" key="1">
    <source>
        <dbReference type="ARBA" id="ARBA00001946"/>
    </source>
</evidence>
<keyword evidence="13" id="KW-1185">Reference proteome</keyword>
<feature type="binding site" evidence="11">
    <location>
        <position position="94"/>
    </location>
    <ligand>
        <name>Mg(2+)</name>
        <dbReference type="ChEBI" id="CHEBI:18420"/>
        <label>1</label>
        <note>catalytic</note>
    </ligand>
</feature>
<evidence type="ECO:0000313" key="13">
    <source>
        <dbReference type="Proteomes" id="UP000655751"/>
    </source>
</evidence>
<proteinExistence type="predicted"/>
<feature type="binding site" evidence="11">
    <location>
        <position position="75"/>
    </location>
    <ligand>
        <name>Mg(2+)</name>
        <dbReference type="ChEBI" id="CHEBI:18420"/>
        <label>1</label>
        <note>catalytic</note>
    </ligand>
</feature>
<dbReference type="AlphaFoldDB" id="A0A931IGX8"/>
<protein>
    <recommendedName>
        <fullName evidence="4">Histidinol-phosphatase</fullName>
        <ecNumber evidence="3">3.1.3.15</ecNumber>
    </recommendedName>
    <alternativeName>
        <fullName evidence="8">Histidinol-phosphate phosphatase</fullName>
    </alternativeName>
</protein>
<gene>
    <name evidence="12" type="ORF">IT779_24655</name>
</gene>
<dbReference type="PANTHER" id="PTHR20854">
    <property type="entry name" value="INOSITOL MONOPHOSPHATASE"/>
    <property type="match status" value="1"/>
</dbReference>
<comment type="caution">
    <text evidence="12">The sequence shown here is derived from an EMBL/GenBank/DDBJ whole genome shotgun (WGS) entry which is preliminary data.</text>
</comment>
<evidence type="ECO:0000256" key="9">
    <source>
        <dbReference type="ARBA" id="ARBA00049158"/>
    </source>
</evidence>
<dbReference type="GO" id="GO:0006020">
    <property type="term" value="P:inositol metabolic process"/>
    <property type="evidence" value="ECO:0007669"/>
    <property type="project" value="TreeGrafter"/>
</dbReference>
<dbReference type="EC" id="3.1.3.15" evidence="3"/>
<keyword evidence="7 11" id="KW-0460">Magnesium</keyword>
<evidence type="ECO:0000256" key="4">
    <source>
        <dbReference type="ARBA" id="ARBA00021697"/>
    </source>
</evidence>
<dbReference type="PANTHER" id="PTHR20854:SF4">
    <property type="entry name" value="INOSITOL-1-MONOPHOSPHATASE-RELATED"/>
    <property type="match status" value="1"/>
</dbReference>
<dbReference type="Proteomes" id="UP000655751">
    <property type="component" value="Unassembled WGS sequence"/>
</dbReference>
<feature type="binding site" evidence="11">
    <location>
        <position position="95"/>
    </location>
    <ligand>
        <name>Mg(2+)</name>
        <dbReference type="ChEBI" id="CHEBI:18420"/>
        <label>1</label>
        <note>catalytic</note>
    </ligand>
</feature>
<sequence>MNEAPDAAVVASATDIAIAAAEEAGAAIRAGLREALQVRAKGADGDLVTQLDLLAEDIILRRLREAFPGHAILAEESGRHGGAQDSWCWVVDPLDGTNNIAVGLPVYSVGIALCHAGTPVVGVVHEPTTDRTWWAVRGGGAFGPHGRIRGLARERKRSAPTLAWLQGYSVGSADPVARGLRLTLEANARRVIQLWSPLLCWMMVSRGDIDGFVGYRAGVIDLPAGSLIARESGIRITDFDGAPLDERIDPADGGVDFLAGTGEIPHDLALLVKSAADVRVSGLAR</sequence>
<evidence type="ECO:0000256" key="2">
    <source>
        <dbReference type="ARBA" id="ARBA00004970"/>
    </source>
</evidence>
<dbReference type="FunFam" id="3.30.540.10:FF:000003">
    <property type="entry name" value="Inositol-1-monophosphatase"/>
    <property type="match status" value="1"/>
</dbReference>
<evidence type="ECO:0000256" key="8">
    <source>
        <dbReference type="ARBA" id="ARBA00033209"/>
    </source>
</evidence>
<comment type="cofactor">
    <cofactor evidence="1 11">
        <name>Mg(2+)</name>
        <dbReference type="ChEBI" id="CHEBI:18420"/>
    </cofactor>
</comment>
<dbReference type="GO" id="GO:0007165">
    <property type="term" value="P:signal transduction"/>
    <property type="evidence" value="ECO:0007669"/>
    <property type="project" value="TreeGrafter"/>
</dbReference>
<dbReference type="GO" id="GO:0046872">
    <property type="term" value="F:metal ion binding"/>
    <property type="evidence" value="ECO:0007669"/>
    <property type="project" value="UniProtKB-KW"/>
</dbReference>
<reference evidence="12" key="1">
    <citation type="submission" date="2020-11" db="EMBL/GenBank/DDBJ databases">
        <title>Nocardia NEAU-351.nov., a novel actinomycete isolated from the cow dung.</title>
        <authorList>
            <person name="Zhang X."/>
        </authorList>
    </citation>
    <scope>NUCLEOTIDE SEQUENCE</scope>
    <source>
        <strain evidence="12">NEAU-351</strain>
    </source>
</reference>
<dbReference type="GO" id="GO:0008934">
    <property type="term" value="F:inositol monophosphate 1-phosphatase activity"/>
    <property type="evidence" value="ECO:0007669"/>
    <property type="project" value="TreeGrafter"/>
</dbReference>
<dbReference type="GO" id="GO:0004401">
    <property type="term" value="F:histidinol-phosphatase activity"/>
    <property type="evidence" value="ECO:0007669"/>
    <property type="project" value="UniProtKB-EC"/>
</dbReference>
<evidence type="ECO:0000256" key="3">
    <source>
        <dbReference type="ARBA" id="ARBA00013085"/>
    </source>
</evidence>